<organism evidence="9 10">
    <name type="scientific">Aspergillus versicolor CBS 583.65</name>
    <dbReference type="NCBI Taxonomy" id="1036611"/>
    <lineage>
        <taxon>Eukaryota</taxon>
        <taxon>Fungi</taxon>
        <taxon>Dikarya</taxon>
        <taxon>Ascomycota</taxon>
        <taxon>Pezizomycotina</taxon>
        <taxon>Eurotiomycetes</taxon>
        <taxon>Eurotiomycetidae</taxon>
        <taxon>Eurotiales</taxon>
        <taxon>Aspergillaceae</taxon>
        <taxon>Aspergillus</taxon>
        <taxon>Aspergillus subgen. Nidulantes</taxon>
    </lineage>
</organism>
<comment type="subcellular location">
    <subcellularLocation>
        <location evidence="1">Nucleus</location>
    </subcellularLocation>
</comment>
<dbReference type="InterPro" id="IPR050613">
    <property type="entry name" value="Sec_Metabolite_Reg"/>
</dbReference>
<dbReference type="VEuPathDB" id="FungiDB:ASPVEDRAFT_267417"/>
<dbReference type="SUPFAM" id="SSF57701">
    <property type="entry name" value="Zn2/Cys6 DNA-binding domain"/>
    <property type="match status" value="1"/>
</dbReference>
<keyword evidence="5" id="KW-0804">Transcription</keyword>
<dbReference type="Proteomes" id="UP000184073">
    <property type="component" value="Unassembled WGS sequence"/>
</dbReference>
<keyword evidence="3" id="KW-0805">Transcription regulation</keyword>
<dbReference type="AlphaFoldDB" id="A0A1L9P6K1"/>
<evidence type="ECO:0000256" key="5">
    <source>
        <dbReference type="ARBA" id="ARBA00023163"/>
    </source>
</evidence>
<feature type="region of interest" description="Disordered" evidence="7">
    <location>
        <begin position="16"/>
        <end position="35"/>
    </location>
</feature>
<dbReference type="OrthoDB" id="424974at2759"/>
<dbReference type="SMART" id="SM00066">
    <property type="entry name" value="GAL4"/>
    <property type="match status" value="1"/>
</dbReference>
<dbReference type="InterPro" id="IPR007219">
    <property type="entry name" value="XnlR_reg_dom"/>
</dbReference>
<evidence type="ECO:0000256" key="4">
    <source>
        <dbReference type="ARBA" id="ARBA00023125"/>
    </source>
</evidence>
<evidence type="ECO:0000256" key="7">
    <source>
        <dbReference type="SAM" id="MobiDB-lite"/>
    </source>
</evidence>
<dbReference type="GO" id="GO:0003677">
    <property type="term" value="F:DNA binding"/>
    <property type="evidence" value="ECO:0007669"/>
    <property type="project" value="UniProtKB-KW"/>
</dbReference>
<dbReference type="GO" id="GO:0008270">
    <property type="term" value="F:zinc ion binding"/>
    <property type="evidence" value="ECO:0007669"/>
    <property type="project" value="InterPro"/>
</dbReference>
<dbReference type="GO" id="GO:0000981">
    <property type="term" value="F:DNA-binding transcription factor activity, RNA polymerase II-specific"/>
    <property type="evidence" value="ECO:0007669"/>
    <property type="project" value="InterPro"/>
</dbReference>
<dbReference type="GeneID" id="63725452"/>
<evidence type="ECO:0000259" key="8">
    <source>
        <dbReference type="PROSITE" id="PS50048"/>
    </source>
</evidence>
<dbReference type="CDD" id="cd12148">
    <property type="entry name" value="fungal_TF_MHR"/>
    <property type="match status" value="1"/>
</dbReference>
<accession>A0A1L9P6K1</accession>
<evidence type="ECO:0000256" key="3">
    <source>
        <dbReference type="ARBA" id="ARBA00023015"/>
    </source>
</evidence>
<dbReference type="PANTHER" id="PTHR31001">
    <property type="entry name" value="UNCHARACTERIZED TRANSCRIPTIONAL REGULATORY PROTEIN"/>
    <property type="match status" value="1"/>
</dbReference>
<evidence type="ECO:0000256" key="6">
    <source>
        <dbReference type="ARBA" id="ARBA00023242"/>
    </source>
</evidence>
<dbReference type="PROSITE" id="PS00463">
    <property type="entry name" value="ZN2_CY6_FUNGAL_1"/>
    <property type="match status" value="1"/>
</dbReference>
<keyword evidence="2" id="KW-0479">Metal-binding</keyword>
<evidence type="ECO:0000313" key="10">
    <source>
        <dbReference type="Proteomes" id="UP000184073"/>
    </source>
</evidence>
<dbReference type="InterPro" id="IPR001138">
    <property type="entry name" value="Zn2Cys6_DnaBD"/>
</dbReference>
<keyword evidence="10" id="KW-1185">Reference proteome</keyword>
<gene>
    <name evidence="9" type="ORF">ASPVEDRAFT_267417</name>
</gene>
<dbReference type="PROSITE" id="PS50048">
    <property type="entry name" value="ZN2_CY6_FUNGAL_2"/>
    <property type="match status" value="1"/>
</dbReference>
<keyword evidence="6" id="KW-0539">Nucleus</keyword>
<name>A0A1L9P6K1_ASPVE</name>
<evidence type="ECO:0000313" key="9">
    <source>
        <dbReference type="EMBL" id="OJI97053.1"/>
    </source>
</evidence>
<protein>
    <recommendedName>
        <fullName evidence="8">Zn(2)-C6 fungal-type domain-containing protein</fullName>
    </recommendedName>
</protein>
<dbReference type="InterPro" id="IPR036864">
    <property type="entry name" value="Zn2-C6_fun-type_DNA-bd_sf"/>
</dbReference>
<reference evidence="10" key="1">
    <citation type="journal article" date="2017" name="Genome Biol.">
        <title>Comparative genomics reveals high biological diversity and specific adaptations in the industrially and medically important fungal genus Aspergillus.</title>
        <authorList>
            <person name="de Vries R.P."/>
            <person name="Riley R."/>
            <person name="Wiebenga A."/>
            <person name="Aguilar-Osorio G."/>
            <person name="Amillis S."/>
            <person name="Uchima C.A."/>
            <person name="Anderluh G."/>
            <person name="Asadollahi M."/>
            <person name="Askin M."/>
            <person name="Barry K."/>
            <person name="Battaglia E."/>
            <person name="Bayram O."/>
            <person name="Benocci T."/>
            <person name="Braus-Stromeyer S.A."/>
            <person name="Caldana C."/>
            <person name="Canovas D."/>
            <person name="Cerqueira G.C."/>
            <person name="Chen F."/>
            <person name="Chen W."/>
            <person name="Choi C."/>
            <person name="Clum A."/>
            <person name="Dos Santos R.A."/>
            <person name="Damasio A.R."/>
            <person name="Diallinas G."/>
            <person name="Emri T."/>
            <person name="Fekete E."/>
            <person name="Flipphi M."/>
            <person name="Freyberg S."/>
            <person name="Gallo A."/>
            <person name="Gournas C."/>
            <person name="Habgood R."/>
            <person name="Hainaut M."/>
            <person name="Harispe M.L."/>
            <person name="Henrissat B."/>
            <person name="Hilden K.S."/>
            <person name="Hope R."/>
            <person name="Hossain A."/>
            <person name="Karabika E."/>
            <person name="Karaffa L."/>
            <person name="Karanyi Z."/>
            <person name="Krasevec N."/>
            <person name="Kuo A."/>
            <person name="Kusch H."/>
            <person name="LaButti K."/>
            <person name="Lagendijk E.L."/>
            <person name="Lapidus A."/>
            <person name="Levasseur A."/>
            <person name="Lindquist E."/>
            <person name="Lipzen A."/>
            <person name="Logrieco A.F."/>
            <person name="MacCabe A."/>
            <person name="Maekelae M.R."/>
            <person name="Malavazi I."/>
            <person name="Melin P."/>
            <person name="Meyer V."/>
            <person name="Mielnichuk N."/>
            <person name="Miskei M."/>
            <person name="Molnar A.P."/>
            <person name="Mule G."/>
            <person name="Ngan C.Y."/>
            <person name="Orejas M."/>
            <person name="Orosz E."/>
            <person name="Ouedraogo J.P."/>
            <person name="Overkamp K.M."/>
            <person name="Park H.-S."/>
            <person name="Perrone G."/>
            <person name="Piumi F."/>
            <person name="Punt P.J."/>
            <person name="Ram A.F."/>
            <person name="Ramon A."/>
            <person name="Rauscher S."/>
            <person name="Record E."/>
            <person name="Riano-Pachon D.M."/>
            <person name="Robert V."/>
            <person name="Roehrig J."/>
            <person name="Ruller R."/>
            <person name="Salamov A."/>
            <person name="Salih N.S."/>
            <person name="Samson R.A."/>
            <person name="Sandor E."/>
            <person name="Sanguinetti M."/>
            <person name="Schuetze T."/>
            <person name="Sepcic K."/>
            <person name="Shelest E."/>
            <person name="Sherlock G."/>
            <person name="Sophianopoulou V."/>
            <person name="Squina F.M."/>
            <person name="Sun H."/>
            <person name="Susca A."/>
            <person name="Todd R.B."/>
            <person name="Tsang A."/>
            <person name="Unkles S.E."/>
            <person name="van de Wiele N."/>
            <person name="van Rossen-Uffink D."/>
            <person name="Oliveira J.V."/>
            <person name="Vesth T.C."/>
            <person name="Visser J."/>
            <person name="Yu J.-H."/>
            <person name="Zhou M."/>
            <person name="Andersen M.R."/>
            <person name="Archer D.B."/>
            <person name="Baker S.E."/>
            <person name="Benoit I."/>
            <person name="Brakhage A.A."/>
            <person name="Braus G.H."/>
            <person name="Fischer R."/>
            <person name="Frisvad J.C."/>
            <person name="Goldman G.H."/>
            <person name="Houbraken J."/>
            <person name="Oakley B."/>
            <person name="Pocsi I."/>
            <person name="Scazzocchio C."/>
            <person name="Seiboth B."/>
            <person name="vanKuyk P.A."/>
            <person name="Wortman J."/>
            <person name="Dyer P.S."/>
            <person name="Grigoriev I.V."/>
        </authorList>
    </citation>
    <scope>NUCLEOTIDE SEQUENCE [LARGE SCALE GENOMIC DNA]</scope>
    <source>
        <strain evidence="10">CBS 583.65</strain>
    </source>
</reference>
<proteinExistence type="predicted"/>
<dbReference type="GO" id="GO:0006351">
    <property type="term" value="P:DNA-templated transcription"/>
    <property type="evidence" value="ECO:0007669"/>
    <property type="project" value="InterPro"/>
</dbReference>
<dbReference type="Pfam" id="PF04082">
    <property type="entry name" value="Fungal_trans"/>
    <property type="match status" value="1"/>
</dbReference>
<evidence type="ECO:0000256" key="1">
    <source>
        <dbReference type="ARBA" id="ARBA00004123"/>
    </source>
</evidence>
<feature type="compositionally biased region" description="Low complexity" evidence="7">
    <location>
        <begin position="19"/>
        <end position="35"/>
    </location>
</feature>
<dbReference type="PANTHER" id="PTHR31001:SF85">
    <property type="entry name" value="ZN(II)2CYS6 TRANSCRIPTION FACTOR (EUROFUNG)"/>
    <property type="match status" value="1"/>
</dbReference>
<keyword evidence="4" id="KW-0238">DNA-binding</keyword>
<dbReference type="CDD" id="cd00067">
    <property type="entry name" value="GAL4"/>
    <property type="match status" value="1"/>
</dbReference>
<sequence length="590" mass="66257">MSTPVGSAWKDQSLSVIAPKPLSSSSPSDVPTPSDYPVLKPKSCLACRKRKVKCDRQLPCANCSRWSIECNFPSPIRRCRRARIKQDARSRGDQALHDRIHMLEAQLSELAGTVNTQAGMIRSLATPGASTFPLSHTWAHAVAPLHPSLALGQTYWQVFLERIDPLIKVVHRPSASRILRSGLDNPVSLNESQGALLQVIYFACVSAMDEADIQSNLRMSKSTALSTYRMAAEQALARAGFMTTNDWTTLQALVLFIALSRLQNNHKSAWNLSGLAVRLDLSMEEDGSHFGAEMRRRLRWHLWYLNRRIRDDRGQSSSAVNQPSTSSVSVEMPLNCHDSELRTNMMASPTNQDSWTEMSFCLLRYDLAATERIVESDAPWLVKKNAVSKCQRRLRSKYLAFCNGTESIHWLASHISDVIITEMWMKLYSPQFNPIDSPGSSDRAFREQLFDAAVDILDTKKRLEDEIAARKWEWTLGGYLQYVPLVFLLNELLGRPSDPRVDAAWEAAEKSFQRWSEDARQSAAGITLTELMSSVLSARQEAANLQAIADTYLVPDQSVFDEFSVGPVYPDAMPDMLQLGLPADWDIRHV</sequence>
<dbReference type="GO" id="GO:0005634">
    <property type="term" value="C:nucleus"/>
    <property type="evidence" value="ECO:0007669"/>
    <property type="project" value="UniProtKB-SubCell"/>
</dbReference>
<feature type="domain" description="Zn(2)-C6 fungal-type" evidence="8">
    <location>
        <begin position="43"/>
        <end position="72"/>
    </location>
</feature>
<dbReference type="EMBL" id="KV878125">
    <property type="protein sequence ID" value="OJI97053.1"/>
    <property type="molecule type" value="Genomic_DNA"/>
</dbReference>
<dbReference type="Gene3D" id="4.10.240.10">
    <property type="entry name" value="Zn(2)-C6 fungal-type DNA-binding domain"/>
    <property type="match status" value="1"/>
</dbReference>
<dbReference type="Pfam" id="PF00172">
    <property type="entry name" value="Zn_clus"/>
    <property type="match status" value="1"/>
</dbReference>
<dbReference type="RefSeq" id="XP_040662816.1">
    <property type="nucleotide sequence ID" value="XM_040809941.1"/>
</dbReference>
<evidence type="ECO:0000256" key="2">
    <source>
        <dbReference type="ARBA" id="ARBA00022723"/>
    </source>
</evidence>